<comment type="cofactor">
    <cofactor evidence="1 11">
        <name>Zn(2+)</name>
        <dbReference type="ChEBI" id="CHEBI:29105"/>
    </cofactor>
</comment>
<evidence type="ECO:0000313" key="14">
    <source>
        <dbReference type="Proteomes" id="UP001249020"/>
    </source>
</evidence>
<reference evidence="13 14" key="1">
    <citation type="submission" date="2023-09" db="EMBL/GenBank/DDBJ databases">
        <authorList>
            <person name="Rey-Velasco X."/>
        </authorList>
    </citation>
    <scope>NUCLEOTIDE SEQUENCE [LARGE SCALE GENOMIC DNA]</scope>
    <source>
        <strain evidence="13 14">W409</strain>
    </source>
</reference>
<evidence type="ECO:0000313" key="13">
    <source>
        <dbReference type="EMBL" id="MDT0582736.1"/>
    </source>
</evidence>
<feature type="domain" description="PDZ" evidence="12">
    <location>
        <begin position="212"/>
        <end position="255"/>
    </location>
</feature>
<proteinExistence type="inferred from homology"/>
<evidence type="ECO:0000256" key="4">
    <source>
        <dbReference type="ARBA" id="ARBA00022670"/>
    </source>
</evidence>
<feature type="transmembrane region" description="Helical" evidence="11">
    <location>
        <begin position="98"/>
        <end position="122"/>
    </location>
</feature>
<evidence type="ECO:0000256" key="9">
    <source>
        <dbReference type="ARBA" id="ARBA00023049"/>
    </source>
</evidence>
<comment type="similarity">
    <text evidence="3 11">Belongs to the peptidase M50B family.</text>
</comment>
<dbReference type="NCBIfam" id="TIGR00054">
    <property type="entry name" value="RIP metalloprotease RseP"/>
    <property type="match status" value="1"/>
</dbReference>
<dbReference type="InterPro" id="IPR008915">
    <property type="entry name" value="Peptidase_M50"/>
</dbReference>
<dbReference type="NCBIfam" id="NF008046">
    <property type="entry name" value="PRK10779.1"/>
    <property type="match status" value="1"/>
</dbReference>
<dbReference type="PROSITE" id="PS50106">
    <property type="entry name" value="PDZ"/>
    <property type="match status" value="1"/>
</dbReference>
<accession>A0AAW8R0C7</accession>
<keyword evidence="14" id="KW-1185">Reference proteome</keyword>
<organism evidence="13 14">
    <name type="scientific">Brumicola blandensis</name>
    <dbReference type="NCBI Taxonomy" id="3075611"/>
    <lineage>
        <taxon>Bacteria</taxon>
        <taxon>Pseudomonadati</taxon>
        <taxon>Pseudomonadota</taxon>
        <taxon>Gammaproteobacteria</taxon>
        <taxon>Alteromonadales</taxon>
        <taxon>Alteromonadaceae</taxon>
        <taxon>Brumicola</taxon>
    </lineage>
</organism>
<evidence type="ECO:0000256" key="3">
    <source>
        <dbReference type="ARBA" id="ARBA00007931"/>
    </source>
</evidence>
<evidence type="ECO:0000256" key="7">
    <source>
        <dbReference type="ARBA" id="ARBA00022833"/>
    </source>
</evidence>
<sequence length="450" mass="49525">MFEIIRNLGAFIVALGLLVAVHEWGHFIVARKCGVKVLRFSIGFGKPIYKKVTSTGMEFVIAAIPLGGYVRMLDGRVDDVSEEDRAVSFDHQAVWKRFAIVAAGPGINFLFAILISMLVFMIGQDTPKPFIGEIKANSYIAATGAEEGDRFIEIDGQETLTWKSVNIELMSHIGDDIIPFTVIKPTGKTASYQMKMPNWDYDPDQQSIFESIGFEVYRPKLLKVISDLVPDSPAQKAGLQQNDEIMKLNGTLIEDWGQIQDYVAAKANQAVTVEFLRDGELRTVDLVLGERDTPDGKTGSIGIYPSQETYPETHYFNYQSGPFEALVNGSKETWRLMTLTVQMLGKFVTGDVAVKNLSGPISIAQGAGISASYGIIAFLGFLALISVNLGIINLLPLPMLDGGHLMYFTVEWITGKPVPESVQEIGFRIGGVLLILLMVTAIFNDINRIT</sequence>
<feature type="transmembrane region" description="Helical" evidence="11">
    <location>
        <begin position="425"/>
        <end position="443"/>
    </location>
</feature>
<keyword evidence="6 11" id="KW-0378">Hydrolase</keyword>
<gene>
    <name evidence="13" type="primary">rseP</name>
    <name evidence="13" type="ORF">RM544_09290</name>
</gene>
<dbReference type="Gene3D" id="2.30.42.10">
    <property type="match status" value="2"/>
</dbReference>
<keyword evidence="9 11" id="KW-0482">Metalloprotease</keyword>
<keyword evidence="11" id="KW-0479">Metal-binding</keyword>
<evidence type="ECO:0000259" key="12">
    <source>
        <dbReference type="PROSITE" id="PS50106"/>
    </source>
</evidence>
<dbReference type="CDD" id="cd06163">
    <property type="entry name" value="S2P-M50_PDZ_RseP-like"/>
    <property type="match status" value="2"/>
</dbReference>
<evidence type="ECO:0000256" key="11">
    <source>
        <dbReference type="RuleBase" id="RU362031"/>
    </source>
</evidence>
<name>A0AAW8R0C7_9ALTE</name>
<dbReference type="Proteomes" id="UP001249020">
    <property type="component" value="Unassembled WGS sequence"/>
</dbReference>
<evidence type="ECO:0000256" key="2">
    <source>
        <dbReference type="ARBA" id="ARBA00004141"/>
    </source>
</evidence>
<evidence type="ECO:0000256" key="5">
    <source>
        <dbReference type="ARBA" id="ARBA00022692"/>
    </source>
</evidence>
<dbReference type="SMART" id="SM00228">
    <property type="entry name" value="PDZ"/>
    <property type="match status" value="2"/>
</dbReference>
<comment type="subcellular location">
    <subcellularLocation>
        <location evidence="2">Membrane</location>
        <topology evidence="2">Multi-pass membrane protein</topology>
    </subcellularLocation>
</comment>
<dbReference type="InterPro" id="IPR036034">
    <property type="entry name" value="PDZ_sf"/>
</dbReference>
<dbReference type="EC" id="3.4.24.-" evidence="11"/>
<feature type="transmembrane region" description="Helical" evidence="11">
    <location>
        <begin position="373"/>
        <end position="395"/>
    </location>
</feature>
<keyword evidence="5 11" id="KW-0812">Transmembrane</keyword>
<dbReference type="GO" id="GO:0046872">
    <property type="term" value="F:metal ion binding"/>
    <property type="evidence" value="ECO:0007669"/>
    <property type="project" value="UniProtKB-KW"/>
</dbReference>
<comment type="caution">
    <text evidence="13">The sequence shown here is derived from an EMBL/GenBank/DDBJ whole genome shotgun (WGS) entry which is preliminary data.</text>
</comment>
<dbReference type="Pfam" id="PF17820">
    <property type="entry name" value="PDZ_6"/>
    <property type="match status" value="1"/>
</dbReference>
<dbReference type="PANTHER" id="PTHR42837:SF2">
    <property type="entry name" value="MEMBRANE METALLOPROTEASE ARASP2, CHLOROPLASTIC-RELATED"/>
    <property type="match status" value="1"/>
</dbReference>
<dbReference type="EMBL" id="JAVRIE010000003">
    <property type="protein sequence ID" value="MDT0582736.1"/>
    <property type="molecule type" value="Genomic_DNA"/>
</dbReference>
<keyword evidence="8 11" id="KW-1133">Transmembrane helix</keyword>
<dbReference type="CDD" id="cd23081">
    <property type="entry name" value="cpPDZ_EcRseP-like"/>
    <property type="match status" value="1"/>
</dbReference>
<dbReference type="GO" id="GO:0016020">
    <property type="term" value="C:membrane"/>
    <property type="evidence" value="ECO:0007669"/>
    <property type="project" value="UniProtKB-SubCell"/>
</dbReference>
<dbReference type="SUPFAM" id="SSF50156">
    <property type="entry name" value="PDZ domain-like"/>
    <property type="match status" value="2"/>
</dbReference>
<dbReference type="RefSeq" id="WP_311361514.1">
    <property type="nucleotide sequence ID" value="NZ_JAVRIE010000003.1"/>
</dbReference>
<dbReference type="AlphaFoldDB" id="A0AAW8R0C7"/>
<evidence type="ECO:0000256" key="6">
    <source>
        <dbReference type="ARBA" id="ARBA00022801"/>
    </source>
</evidence>
<dbReference type="GO" id="GO:0004222">
    <property type="term" value="F:metalloendopeptidase activity"/>
    <property type="evidence" value="ECO:0007669"/>
    <property type="project" value="InterPro"/>
</dbReference>
<protein>
    <recommendedName>
        <fullName evidence="11">Zinc metalloprotease</fullName>
        <ecNumber evidence="11">3.4.24.-</ecNumber>
    </recommendedName>
</protein>
<dbReference type="PANTHER" id="PTHR42837">
    <property type="entry name" value="REGULATOR OF SIGMA-E PROTEASE RSEP"/>
    <property type="match status" value="1"/>
</dbReference>
<evidence type="ECO:0000256" key="10">
    <source>
        <dbReference type="ARBA" id="ARBA00023136"/>
    </source>
</evidence>
<dbReference type="Pfam" id="PF02163">
    <property type="entry name" value="Peptidase_M50"/>
    <property type="match status" value="1"/>
</dbReference>
<evidence type="ECO:0000256" key="1">
    <source>
        <dbReference type="ARBA" id="ARBA00001947"/>
    </source>
</evidence>
<dbReference type="InterPro" id="IPR001478">
    <property type="entry name" value="PDZ"/>
</dbReference>
<keyword evidence="7 11" id="KW-0862">Zinc</keyword>
<evidence type="ECO:0000256" key="8">
    <source>
        <dbReference type="ARBA" id="ARBA00022989"/>
    </source>
</evidence>
<dbReference type="InterPro" id="IPR004387">
    <property type="entry name" value="Pept_M50_Zn"/>
</dbReference>
<keyword evidence="10 11" id="KW-0472">Membrane</keyword>
<dbReference type="GO" id="GO:0006508">
    <property type="term" value="P:proteolysis"/>
    <property type="evidence" value="ECO:0007669"/>
    <property type="project" value="UniProtKB-KW"/>
</dbReference>
<dbReference type="InterPro" id="IPR041489">
    <property type="entry name" value="PDZ_6"/>
</dbReference>
<keyword evidence="4 13" id="KW-0645">Protease</keyword>